<dbReference type="InterPro" id="IPR008875">
    <property type="entry name" value="TraX"/>
</dbReference>
<reference evidence="2 3" key="1">
    <citation type="submission" date="2015-11" db="EMBL/GenBank/DDBJ databases">
        <title>Genomic analysis of 38 Legionella species identifies large and diverse effector repertoires.</title>
        <authorList>
            <person name="Burstein D."/>
            <person name="Amaro F."/>
            <person name="Zusman T."/>
            <person name="Lifshitz Z."/>
            <person name="Cohen O."/>
            <person name="Gilbert J.A."/>
            <person name="Pupko T."/>
            <person name="Shuman H.A."/>
            <person name="Segal G."/>
        </authorList>
    </citation>
    <scope>NUCLEOTIDE SEQUENCE [LARGE SCALE GENOMIC DNA]</scope>
    <source>
        <strain evidence="2 3">ATCC 49751</strain>
    </source>
</reference>
<organism evidence="2 3">
    <name type="scientific">Legionella lansingensis</name>
    <dbReference type="NCBI Taxonomy" id="45067"/>
    <lineage>
        <taxon>Bacteria</taxon>
        <taxon>Pseudomonadati</taxon>
        <taxon>Pseudomonadota</taxon>
        <taxon>Gammaproteobacteria</taxon>
        <taxon>Legionellales</taxon>
        <taxon>Legionellaceae</taxon>
        <taxon>Legionella</taxon>
    </lineage>
</organism>
<proteinExistence type="predicted"/>
<evidence type="ECO:0000313" key="2">
    <source>
        <dbReference type="EMBL" id="KTD23527.1"/>
    </source>
</evidence>
<gene>
    <name evidence="2" type="ORF">Llan_0785</name>
</gene>
<feature type="transmembrane region" description="Helical" evidence="1">
    <location>
        <begin position="170"/>
        <end position="187"/>
    </location>
</feature>
<dbReference type="OrthoDB" id="9781069at2"/>
<protein>
    <submittedName>
        <fullName evidence="2">TraX protein</fullName>
    </submittedName>
</protein>
<dbReference type="Pfam" id="PF05857">
    <property type="entry name" value="TraX"/>
    <property type="match status" value="1"/>
</dbReference>
<keyword evidence="1" id="KW-0472">Membrane</keyword>
<evidence type="ECO:0000313" key="3">
    <source>
        <dbReference type="Proteomes" id="UP000054869"/>
    </source>
</evidence>
<keyword evidence="1" id="KW-0812">Transmembrane</keyword>
<dbReference type="EMBL" id="LNYI01000013">
    <property type="protein sequence ID" value="KTD23527.1"/>
    <property type="molecule type" value="Genomic_DNA"/>
</dbReference>
<accession>A0A0W0VTP4</accession>
<evidence type="ECO:0000256" key="1">
    <source>
        <dbReference type="SAM" id="Phobius"/>
    </source>
</evidence>
<dbReference type="STRING" id="45067.Llan_0785"/>
<keyword evidence="3" id="KW-1185">Reference proteome</keyword>
<dbReference type="eggNOG" id="ENOG502Z8KP">
    <property type="taxonomic scope" value="Bacteria"/>
</dbReference>
<dbReference type="AlphaFoldDB" id="A0A0W0VTP4"/>
<dbReference type="RefSeq" id="WP_035915971.1">
    <property type="nucleotide sequence ID" value="NZ_CAAAJD010000036.1"/>
</dbReference>
<dbReference type="Proteomes" id="UP000054869">
    <property type="component" value="Unassembled WGS sequence"/>
</dbReference>
<name>A0A0W0VTP4_9GAMM</name>
<feature type="transmembrane region" description="Helical" evidence="1">
    <location>
        <begin position="215"/>
        <end position="235"/>
    </location>
</feature>
<feature type="transmembrane region" description="Helical" evidence="1">
    <location>
        <begin position="49"/>
        <end position="68"/>
    </location>
</feature>
<sequence>MTSSVEPNRINTLPAIRISNGSLEALKWIGVVSMTIDHFNRFFFNPNVYGAYCAGRIAMPLFAFIFAYNLARPGTLAHGVYFKSFKRLFLFGVLATPAYMAMKNLHHIWPFNIMFLLLIAAILFYFFENRSLLQMMMTPFVFFIGGAFVEYNWVGVLFCISCWLFCRKPTLLRVLLCLVCYLLLGKLNENQWALASLPFIFLATKIDLKIPRIPYFFYVYYPTHLTFFWIVRIWINIH</sequence>
<comment type="caution">
    <text evidence="2">The sequence shown here is derived from an EMBL/GenBank/DDBJ whole genome shotgun (WGS) entry which is preliminary data.</text>
</comment>
<feature type="transmembrane region" description="Helical" evidence="1">
    <location>
        <begin position="139"/>
        <end position="164"/>
    </location>
</feature>
<feature type="transmembrane region" description="Helical" evidence="1">
    <location>
        <begin position="108"/>
        <end position="127"/>
    </location>
</feature>
<dbReference type="PATRIC" id="fig|45067.4.peg.815"/>
<keyword evidence="1" id="KW-1133">Transmembrane helix</keyword>